<feature type="transmembrane region" description="Helical" evidence="8">
    <location>
        <begin position="44"/>
        <end position="66"/>
    </location>
</feature>
<feature type="transmembrane region" description="Helical" evidence="8">
    <location>
        <begin position="87"/>
        <end position="109"/>
    </location>
</feature>
<keyword evidence="5" id="KW-0769">Symport</keyword>
<dbReference type="PANTHER" id="PTHR11328">
    <property type="entry name" value="MAJOR FACILITATOR SUPERFAMILY DOMAIN-CONTAINING PROTEIN"/>
    <property type="match status" value="1"/>
</dbReference>
<evidence type="ECO:0000256" key="6">
    <source>
        <dbReference type="ARBA" id="ARBA00022989"/>
    </source>
</evidence>
<evidence type="ECO:0000313" key="11">
    <source>
        <dbReference type="Proteomes" id="UP000004959"/>
    </source>
</evidence>
<dbReference type="InterPro" id="IPR020846">
    <property type="entry name" value="MFS_dom"/>
</dbReference>
<dbReference type="InterPro" id="IPR036259">
    <property type="entry name" value="MFS_trans_sf"/>
</dbReference>
<comment type="subcellular location">
    <subcellularLocation>
        <location evidence="1">Cell membrane</location>
        <topology evidence="1">Multi-pass membrane protein</topology>
    </subcellularLocation>
</comment>
<dbReference type="GO" id="GO:0008643">
    <property type="term" value="P:carbohydrate transport"/>
    <property type="evidence" value="ECO:0007669"/>
    <property type="project" value="InterPro"/>
</dbReference>
<dbReference type="Proteomes" id="UP000004959">
    <property type="component" value="Chromosome"/>
</dbReference>
<dbReference type="NCBIfam" id="TIGR00792">
    <property type="entry name" value="gph"/>
    <property type="match status" value="1"/>
</dbReference>
<dbReference type="OrthoDB" id="9764596at2"/>
<feature type="transmembrane region" description="Helical" evidence="8">
    <location>
        <begin position="309"/>
        <end position="327"/>
    </location>
</feature>
<accession>G9WJA3</accession>
<dbReference type="GO" id="GO:0015293">
    <property type="term" value="F:symporter activity"/>
    <property type="evidence" value="ECO:0007669"/>
    <property type="project" value="UniProtKB-KW"/>
</dbReference>
<keyword evidence="6 8" id="KW-1133">Transmembrane helix</keyword>
<feature type="transmembrane region" description="Helical" evidence="8">
    <location>
        <begin position="333"/>
        <end position="355"/>
    </location>
</feature>
<keyword evidence="11" id="KW-1185">Reference proteome</keyword>
<reference evidence="10 11" key="1">
    <citation type="journal article" date="2012" name="PLoS ONE">
        <title>Functional divergence in the genus oenococcus as predicted by genome sequencing of the newly-described species, Oenococcus kitaharae.</title>
        <authorList>
            <person name="Borneman A.R."/>
            <person name="McCarthy J.M."/>
            <person name="Chambers P.J."/>
            <person name="Bartowsky E.J."/>
        </authorList>
    </citation>
    <scope>NUCLEOTIDE SEQUENCE [LARGE SCALE GENOMIC DNA]</scope>
    <source>
        <strain evidence="11">DSM17330</strain>
    </source>
</reference>
<dbReference type="AlphaFoldDB" id="G9WJA3"/>
<dbReference type="RefSeq" id="WP_007745173.1">
    <property type="nucleotide sequence ID" value="NZ_CM001398.1"/>
</dbReference>
<evidence type="ECO:0000256" key="4">
    <source>
        <dbReference type="ARBA" id="ARBA00022692"/>
    </source>
</evidence>
<feature type="transmembrane region" description="Helical" evidence="8">
    <location>
        <begin position="281"/>
        <end position="300"/>
    </location>
</feature>
<evidence type="ECO:0000256" key="5">
    <source>
        <dbReference type="ARBA" id="ARBA00022847"/>
    </source>
</evidence>
<feature type="transmembrane region" description="Helical" evidence="8">
    <location>
        <begin position="155"/>
        <end position="178"/>
    </location>
</feature>
<keyword evidence="2" id="KW-0813">Transport</keyword>
<dbReference type="PANTHER" id="PTHR11328:SF36">
    <property type="entry name" value="MELIBIOSE PERMEASE"/>
    <property type="match status" value="1"/>
</dbReference>
<dbReference type="GO" id="GO:0005886">
    <property type="term" value="C:plasma membrane"/>
    <property type="evidence" value="ECO:0007669"/>
    <property type="project" value="UniProtKB-SubCell"/>
</dbReference>
<dbReference type="GO" id="GO:0006814">
    <property type="term" value="P:sodium ion transport"/>
    <property type="evidence" value="ECO:0007669"/>
    <property type="project" value="InterPro"/>
</dbReference>
<dbReference type="SUPFAM" id="SSF103473">
    <property type="entry name" value="MFS general substrate transporter"/>
    <property type="match status" value="1"/>
</dbReference>
<name>G9WJA3_9LACO</name>
<evidence type="ECO:0000256" key="3">
    <source>
        <dbReference type="ARBA" id="ARBA00022597"/>
    </source>
</evidence>
<evidence type="ECO:0000256" key="2">
    <source>
        <dbReference type="ARBA" id="ARBA00022448"/>
    </source>
</evidence>
<dbReference type="InterPro" id="IPR039672">
    <property type="entry name" value="MFS_2"/>
</dbReference>
<evidence type="ECO:0000256" key="8">
    <source>
        <dbReference type="SAM" id="Phobius"/>
    </source>
</evidence>
<feature type="transmembrane region" description="Helical" evidence="8">
    <location>
        <begin position="417"/>
        <end position="438"/>
    </location>
</feature>
<dbReference type="STRING" id="336988.NT96_05735"/>
<keyword evidence="4 8" id="KW-0812">Transmembrane</keyword>
<dbReference type="Pfam" id="PF13347">
    <property type="entry name" value="MFS_2"/>
    <property type="match status" value="1"/>
</dbReference>
<organism evidence="10 11">
    <name type="scientific">Oenococcus kitaharae DSM 17330</name>
    <dbReference type="NCBI Taxonomy" id="1045004"/>
    <lineage>
        <taxon>Bacteria</taxon>
        <taxon>Bacillati</taxon>
        <taxon>Bacillota</taxon>
        <taxon>Bacilli</taxon>
        <taxon>Lactobacillales</taxon>
        <taxon>Lactobacillaceae</taxon>
        <taxon>Oenococcus</taxon>
    </lineage>
</organism>
<dbReference type="EMBL" id="AFVZ01000001">
    <property type="protein sequence ID" value="EHN58709.1"/>
    <property type="molecule type" value="Genomic_DNA"/>
</dbReference>
<dbReference type="PROSITE" id="PS50850">
    <property type="entry name" value="MFS"/>
    <property type="match status" value="1"/>
</dbReference>
<feature type="transmembrane region" description="Helical" evidence="8">
    <location>
        <begin position="384"/>
        <end position="405"/>
    </location>
</feature>
<dbReference type="HOGENOM" id="CLU_027408_1_0_9"/>
<dbReference type="Gene3D" id="1.20.1250.20">
    <property type="entry name" value="MFS general substrate transporter like domains"/>
    <property type="match status" value="1"/>
</dbReference>
<dbReference type="eggNOG" id="COG2211">
    <property type="taxonomic scope" value="Bacteria"/>
</dbReference>
<sequence length="465" mass="50467">MKNFKSSFAYGLGAFGHDAFYGMLNGYLIMFVTSVLFAGGSKTYMAQMIAAVALIITVVRIVELFMDPLLGGMIDSIHTKHSKYAPWIAGMATISAVLSLLVFSNLFGLSTSNGPLYLTIFAVIFTVFYISYSIKDIAFWGMLPALSTSSDGRGVIATFARIGSTVGGNAVALIYVYVLTLFSGSSTFNQRGWTGFILLIAAVQLIGAYAAALMTKEDKSVVNHPAEHMKISAVFKTLAKNDQLLWMALSYLIFAFGNNIFNNLMIYFFRYILNAQDMWKYVGLIGMATGFVSIVSFPLISKFLKRRQIMITGILAIALSFIVFLFARNSLLALGAYVIFDLANPLVFMIVVLVISDSVEYGQLKTGSRSEAATSSIRPMVDKFGGAIGGVVTGFVATSLGMTGNTTAKDIPASADLTFRVITFVIPAILAIIFLIIYMSKVKLTEAKHDEIVKELAVQAQQGGK</sequence>
<evidence type="ECO:0000259" key="9">
    <source>
        <dbReference type="PROSITE" id="PS50850"/>
    </source>
</evidence>
<comment type="caution">
    <text evidence="10">The sequence shown here is derived from an EMBL/GenBank/DDBJ whole genome shotgun (WGS) entry which is preliminary data.</text>
</comment>
<evidence type="ECO:0000256" key="1">
    <source>
        <dbReference type="ARBA" id="ARBA00004651"/>
    </source>
</evidence>
<gene>
    <name evidence="10" type="ORF">OKIT_0596</name>
</gene>
<keyword evidence="3" id="KW-0762">Sugar transport</keyword>
<feature type="transmembrane region" description="Helical" evidence="8">
    <location>
        <begin position="115"/>
        <end position="134"/>
    </location>
</feature>
<feature type="transmembrane region" description="Helical" evidence="8">
    <location>
        <begin position="193"/>
        <end position="214"/>
    </location>
</feature>
<proteinExistence type="predicted"/>
<evidence type="ECO:0000313" key="10">
    <source>
        <dbReference type="EMBL" id="EHN58709.1"/>
    </source>
</evidence>
<dbReference type="InterPro" id="IPR001927">
    <property type="entry name" value="Na/Gal_symport"/>
</dbReference>
<feature type="domain" description="Major facilitator superfamily (MFS) profile" evidence="9">
    <location>
        <begin position="243"/>
        <end position="465"/>
    </location>
</feature>
<keyword evidence="7 8" id="KW-0472">Membrane</keyword>
<feature type="transmembrane region" description="Helical" evidence="8">
    <location>
        <begin position="244"/>
        <end position="269"/>
    </location>
</feature>
<evidence type="ECO:0000256" key="7">
    <source>
        <dbReference type="ARBA" id="ARBA00023136"/>
    </source>
</evidence>
<protein>
    <submittedName>
        <fullName evidence="10">Lactose and galactose permease GPH translocator family</fullName>
    </submittedName>
</protein>
<dbReference type="PATRIC" id="fig|1045004.4.peg.596"/>
<feature type="transmembrane region" description="Helical" evidence="8">
    <location>
        <begin position="20"/>
        <end position="38"/>
    </location>
</feature>